<comment type="caution">
    <text evidence="1">The sequence shown here is derived from an EMBL/GenBank/DDBJ whole genome shotgun (WGS) entry which is preliminary data.</text>
</comment>
<reference evidence="1 2" key="1">
    <citation type="submission" date="2019-08" db="EMBL/GenBank/DDBJ databases">
        <title>The genome of the soybean aphid Biotype 1, its phylome, world population structure and adaptation to the North American continent.</title>
        <authorList>
            <person name="Giordano R."/>
            <person name="Donthu R.K."/>
            <person name="Hernandez A.G."/>
            <person name="Wright C.L."/>
            <person name="Zimin A.V."/>
        </authorList>
    </citation>
    <scope>NUCLEOTIDE SEQUENCE [LARGE SCALE GENOMIC DNA]</scope>
    <source>
        <tissue evidence="1">Whole aphids</tissue>
    </source>
</reference>
<evidence type="ECO:0000313" key="2">
    <source>
        <dbReference type="Proteomes" id="UP000475862"/>
    </source>
</evidence>
<evidence type="ECO:0000313" key="1">
    <source>
        <dbReference type="EMBL" id="KAE9538182.1"/>
    </source>
</evidence>
<dbReference type="Proteomes" id="UP000475862">
    <property type="component" value="Unassembled WGS sequence"/>
</dbReference>
<gene>
    <name evidence="1" type="ORF">AGLY_006154</name>
</gene>
<accession>A0A6G0TV95</accession>
<proteinExistence type="predicted"/>
<organism evidence="1 2">
    <name type="scientific">Aphis glycines</name>
    <name type="common">Soybean aphid</name>
    <dbReference type="NCBI Taxonomy" id="307491"/>
    <lineage>
        <taxon>Eukaryota</taxon>
        <taxon>Metazoa</taxon>
        <taxon>Ecdysozoa</taxon>
        <taxon>Arthropoda</taxon>
        <taxon>Hexapoda</taxon>
        <taxon>Insecta</taxon>
        <taxon>Pterygota</taxon>
        <taxon>Neoptera</taxon>
        <taxon>Paraneoptera</taxon>
        <taxon>Hemiptera</taxon>
        <taxon>Sternorrhyncha</taxon>
        <taxon>Aphidomorpha</taxon>
        <taxon>Aphidoidea</taxon>
        <taxon>Aphididae</taxon>
        <taxon>Aphidini</taxon>
        <taxon>Aphis</taxon>
        <taxon>Aphis</taxon>
    </lineage>
</organism>
<keyword evidence="2" id="KW-1185">Reference proteome</keyword>
<sequence length="176" mass="20419">MEDSLELSESKKKILIGINTNHLISTSRLLSKSLPDPSHTPAFTVNSFSLREALEQCLNEEPNSTSNLLVLSVKINKIYIYTMNKRLNVSNKCYQQKICQLKKAYAIRMHLNVGLRYIEIRLIRTNQLAPMITFFSEVDIFLQLMRHNRFANCLENPKLMQIAQFNAKHDYNNKSL</sequence>
<name>A0A6G0TV95_APHGL</name>
<dbReference type="AlphaFoldDB" id="A0A6G0TV95"/>
<dbReference type="EMBL" id="VYZN01000017">
    <property type="protein sequence ID" value="KAE9538182.1"/>
    <property type="molecule type" value="Genomic_DNA"/>
</dbReference>
<protein>
    <submittedName>
        <fullName evidence="1">Uncharacterized protein</fullName>
    </submittedName>
</protein>